<sequence length="81" mass="9124">MCAIVYCRNGTRCTPCRSIRGAAYDKQCSAAVARKSYARFTLVEPRRGELGHVHIGQRDRAAAARQNFCIITFKNLFSQKL</sequence>
<keyword evidence="2" id="KW-1185">Reference proteome</keyword>
<name>A0ABD2W065_9HYME</name>
<organism evidence="1 2">
    <name type="scientific">Trichogramma kaykai</name>
    <dbReference type="NCBI Taxonomy" id="54128"/>
    <lineage>
        <taxon>Eukaryota</taxon>
        <taxon>Metazoa</taxon>
        <taxon>Ecdysozoa</taxon>
        <taxon>Arthropoda</taxon>
        <taxon>Hexapoda</taxon>
        <taxon>Insecta</taxon>
        <taxon>Pterygota</taxon>
        <taxon>Neoptera</taxon>
        <taxon>Endopterygota</taxon>
        <taxon>Hymenoptera</taxon>
        <taxon>Apocrita</taxon>
        <taxon>Proctotrupomorpha</taxon>
        <taxon>Chalcidoidea</taxon>
        <taxon>Trichogrammatidae</taxon>
        <taxon>Trichogramma</taxon>
    </lineage>
</organism>
<protein>
    <submittedName>
        <fullName evidence="1">Uncharacterized protein</fullName>
    </submittedName>
</protein>
<proteinExistence type="predicted"/>
<dbReference type="AlphaFoldDB" id="A0ABD2W065"/>
<comment type="caution">
    <text evidence="1">The sequence shown here is derived from an EMBL/GenBank/DDBJ whole genome shotgun (WGS) entry which is preliminary data.</text>
</comment>
<gene>
    <name evidence="1" type="ORF">TKK_018133</name>
</gene>
<dbReference type="EMBL" id="JBJJXI010000147">
    <property type="protein sequence ID" value="KAL3386254.1"/>
    <property type="molecule type" value="Genomic_DNA"/>
</dbReference>
<reference evidence="1 2" key="1">
    <citation type="journal article" date="2024" name="bioRxiv">
        <title>A reference genome for Trichogramma kaykai: A tiny desert-dwelling parasitoid wasp with competing sex-ratio distorters.</title>
        <authorList>
            <person name="Culotta J."/>
            <person name="Lindsey A.R."/>
        </authorList>
    </citation>
    <scope>NUCLEOTIDE SEQUENCE [LARGE SCALE GENOMIC DNA]</scope>
    <source>
        <strain evidence="1 2">KSX58</strain>
    </source>
</reference>
<evidence type="ECO:0000313" key="1">
    <source>
        <dbReference type="EMBL" id="KAL3386254.1"/>
    </source>
</evidence>
<dbReference type="Proteomes" id="UP001627154">
    <property type="component" value="Unassembled WGS sequence"/>
</dbReference>
<evidence type="ECO:0000313" key="2">
    <source>
        <dbReference type="Proteomes" id="UP001627154"/>
    </source>
</evidence>
<accession>A0ABD2W065</accession>